<name>A0AAJ0GKG5_9PEZI</name>
<dbReference type="EMBL" id="JAWDJX010000001">
    <property type="protein sequence ID" value="KAK3059246.1"/>
    <property type="molecule type" value="Genomic_DNA"/>
</dbReference>
<evidence type="ECO:0000313" key="1">
    <source>
        <dbReference type="EMBL" id="KAK3059246.1"/>
    </source>
</evidence>
<organism evidence="1 2">
    <name type="scientific">Extremus antarcticus</name>
    <dbReference type="NCBI Taxonomy" id="702011"/>
    <lineage>
        <taxon>Eukaryota</taxon>
        <taxon>Fungi</taxon>
        <taxon>Dikarya</taxon>
        <taxon>Ascomycota</taxon>
        <taxon>Pezizomycotina</taxon>
        <taxon>Dothideomycetes</taxon>
        <taxon>Dothideomycetidae</taxon>
        <taxon>Mycosphaerellales</taxon>
        <taxon>Extremaceae</taxon>
        <taxon>Extremus</taxon>
    </lineage>
</organism>
<proteinExistence type="predicted"/>
<protein>
    <submittedName>
        <fullName evidence="1">Uncharacterized protein</fullName>
    </submittedName>
</protein>
<reference evidence="1" key="1">
    <citation type="submission" date="2023-04" db="EMBL/GenBank/DDBJ databases">
        <title>Black Yeasts Isolated from many extreme environments.</title>
        <authorList>
            <person name="Coleine C."/>
            <person name="Stajich J.E."/>
            <person name="Selbmann L."/>
        </authorList>
    </citation>
    <scope>NUCLEOTIDE SEQUENCE</scope>
    <source>
        <strain evidence="1">CCFEE 5312</strain>
    </source>
</reference>
<gene>
    <name evidence="1" type="ORF">LTR09_000812</name>
</gene>
<dbReference type="Proteomes" id="UP001271007">
    <property type="component" value="Unassembled WGS sequence"/>
</dbReference>
<keyword evidence="2" id="KW-1185">Reference proteome</keyword>
<dbReference type="AlphaFoldDB" id="A0AAJ0GKG5"/>
<evidence type="ECO:0000313" key="2">
    <source>
        <dbReference type="Proteomes" id="UP001271007"/>
    </source>
</evidence>
<accession>A0AAJ0GKG5</accession>
<sequence length="110" mass="12443">MVDVHFTFTARISLTSENPWLLEKKAREQAEQEERNKGPPTLVLQPYIVAKQTAHRNGQPIPTYEEFKALQDDLSSNAAGSKAGKHEDDRDKFNMDALSSSLGAIHYNDW</sequence>
<comment type="caution">
    <text evidence="1">The sequence shown here is derived from an EMBL/GenBank/DDBJ whole genome shotgun (WGS) entry which is preliminary data.</text>
</comment>